<dbReference type="KEGG" id="phu:Phum_PHUM379780"/>
<evidence type="ECO:0000256" key="13">
    <source>
        <dbReference type="ARBA" id="ARBA00022968"/>
    </source>
</evidence>
<dbReference type="OrthoDB" id="1695362at2759"/>
<reference evidence="19" key="2">
    <citation type="submission" date="2007-04" db="EMBL/GenBank/DDBJ databases">
        <title>The genome of the human body louse.</title>
        <authorList>
            <consortium name="The Human Body Louse Genome Consortium"/>
            <person name="Kirkness E."/>
            <person name="Walenz B."/>
            <person name="Hass B."/>
            <person name="Bruggner R."/>
            <person name="Strausberg R."/>
        </authorList>
    </citation>
    <scope>NUCLEOTIDE SEQUENCE</scope>
    <source>
        <strain evidence="19">USDA</strain>
    </source>
</reference>
<proteinExistence type="inferred from homology"/>
<comment type="similarity">
    <text evidence="6">Belongs to the OST4 family.</text>
</comment>
<evidence type="ECO:0000256" key="10">
    <source>
        <dbReference type="ARBA" id="ARBA00022801"/>
    </source>
</evidence>
<dbReference type="STRING" id="121224.E0VQL8"/>
<dbReference type="InterPro" id="IPR036330">
    <property type="entry name" value="Ost4p_sf"/>
</dbReference>
<keyword evidence="12" id="KW-0460">Magnesium</keyword>
<dbReference type="CTD" id="8237202"/>
<dbReference type="Pfam" id="PF10215">
    <property type="entry name" value="Ost4"/>
    <property type="match status" value="1"/>
</dbReference>
<comment type="cofactor">
    <cofactor evidence="2">
        <name>Mg(2+)</name>
        <dbReference type="ChEBI" id="CHEBI:18420"/>
    </cofactor>
</comment>
<feature type="domain" description="Nudix hydrolase" evidence="18">
    <location>
        <begin position="32"/>
        <end position="261"/>
    </location>
</feature>
<dbReference type="InterPro" id="IPR015797">
    <property type="entry name" value="NUDIX_hydrolase-like_dom_sf"/>
</dbReference>
<dbReference type="SUPFAM" id="SSF55811">
    <property type="entry name" value="Nudix"/>
    <property type="match status" value="1"/>
</dbReference>
<name>E0VQL8_PEDHC</name>
<dbReference type="GO" id="GO:0005739">
    <property type="term" value="C:mitochondrion"/>
    <property type="evidence" value="ECO:0007669"/>
    <property type="project" value="TreeGrafter"/>
</dbReference>
<dbReference type="EMBL" id="DS235430">
    <property type="protein sequence ID" value="EEB15674.1"/>
    <property type="molecule type" value="Genomic_DNA"/>
</dbReference>
<dbReference type="RefSeq" id="XP_002428412.1">
    <property type="nucleotide sequence ID" value="XM_002428367.1"/>
</dbReference>
<evidence type="ECO:0000313" key="19">
    <source>
        <dbReference type="EMBL" id="EEB15674.1"/>
    </source>
</evidence>
<dbReference type="PROSITE" id="PS51462">
    <property type="entry name" value="NUDIX"/>
    <property type="match status" value="1"/>
</dbReference>
<keyword evidence="21" id="KW-1185">Reference proteome</keyword>
<evidence type="ECO:0000313" key="21">
    <source>
        <dbReference type="Proteomes" id="UP000009046"/>
    </source>
</evidence>
<dbReference type="PANTHER" id="PTHR12318">
    <property type="entry name" value="TESTOSTERONE-REGULATED PROTEIN RP2"/>
    <property type="match status" value="1"/>
</dbReference>
<dbReference type="FunCoup" id="E0VQL8">
    <property type="interactions" value="227"/>
</dbReference>
<evidence type="ECO:0000256" key="3">
    <source>
        <dbReference type="ARBA" id="ARBA00002791"/>
    </source>
</evidence>
<dbReference type="CDD" id="cd18870">
    <property type="entry name" value="NUDIX_AcylCoAdiphos_Nudt19"/>
    <property type="match status" value="1"/>
</dbReference>
<dbReference type="InterPro" id="IPR039121">
    <property type="entry name" value="NUDT19"/>
</dbReference>
<dbReference type="OMA" id="GFMPSAH"/>
<keyword evidence="16" id="KW-0464">Manganese</keyword>
<dbReference type="Proteomes" id="UP000009046">
    <property type="component" value="Unassembled WGS sequence"/>
</dbReference>
<dbReference type="HOGENOM" id="CLU_059078_1_0_1"/>
<gene>
    <name evidence="20" type="primary">8237202</name>
    <name evidence="19" type="ORF">Phum_PHUM379780</name>
</gene>
<dbReference type="InterPro" id="IPR000086">
    <property type="entry name" value="NUDIX_hydrolase_dom"/>
</dbReference>
<dbReference type="VEuPathDB" id="VectorBase:PHUM379780"/>
<organism>
    <name type="scientific">Pediculus humanus subsp. corporis</name>
    <name type="common">Body louse</name>
    <dbReference type="NCBI Taxonomy" id="121224"/>
    <lineage>
        <taxon>Eukaryota</taxon>
        <taxon>Metazoa</taxon>
        <taxon>Ecdysozoa</taxon>
        <taxon>Arthropoda</taxon>
        <taxon>Hexapoda</taxon>
        <taxon>Insecta</taxon>
        <taxon>Pterygota</taxon>
        <taxon>Neoptera</taxon>
        <taxon>Paraneoptera</taxon>
        <taxon>Psocodea</taxon>
        <taxon>Troctomorpha</taxon>
        <taxon>Phthiraptera</taxon>
        <taxon>Anoplura</taxon>
        <taxon>Pediculidae</taxon>
        <taxon>Pediculus</taxon>
    </lineage>
</organism>
<evidence type="ECO:0000259" key="18">
    <source>
        <dbReference type="PROSITE" id="PS51462"/>
    </source>
</evidence>
<dbReference type="EMBL" id="AAZO01004437">
    <property type="status" value="NOT_ANNOTATED_CDS"/>
    <property type="molecule type" value="Genomic_DNA"/>
</dbReference>
<dbReference type="InParanoid" id="E0VQL8"/>
<evidence type="ECO:0000256" key="15">
    <source>
        <dbReference type="ARBA" id="ARBA00023136"/>
    </source>
</evidence>
<sequence>MITDIQLAIFANALGITLFLLVVIYHYVAANYSKEASTLILAAYNGSVVKKGWDYSILSLLRSPKSKFMPRGTVFPGGTVHSFDANEKWLNLFSDSIIKNHDISKIKEAPSILNNQVGLIPKLLSLKITAIRETFEETGILLCKKKDTSLKYDELSSLLCPNNIGIWRKKIQLDPSEFFILCQDLNCYPDVQSLNLWSNWLTPFNVSTKRFNTCFFIACVNKNLNIAPDDIEVTEVFWSSPDELATLHKNKDIWLPPPQFYEISRLLRFQNIDSLEKFSVDRSQNGCYVWMPEKIETLDGSVYILPGDELYENTNYNEFKGREKINSTAEEFRLKFNTLHRIESITNSETRIVIQNYHPKDGHILPQNF</sequence>
<dbReference type="GeneID" id="8237202"/>
<evidence type="ECO:0000256" key="5">
    <source>
        <dbReference type="ARBA" id="ARBA00005582"/>
    </source>
</evidence>
<dbReference type="AlphaFoldDB" id="E0VQL8"/>
<dbReference type="SUPFAM" id="SSF103464">
    <property type="entry name" value="Oligosaccharyltransferase subunit ost4p"/>
    <property type="match status" value="1"/>
</dbReference>
<evidence type="ECO:0000256" key="8">
    <source>
        <dbReference type="ARBA" id="ARBA00022692"/>
    </source>
</evidence>
<keyword evidence="8 17" id="KW-0812">Transmembrane</keyword>
<reference evidence="19" key="1">
    <citation type="submission" date="2007-04" db="EMBL/GenBank/DDBJ databases">
        <title>Annotation of Pediculus humanus corporis strain USDA.</title>
        <authorList>
            <person name="Kirkness E."/>
            <person name="Hannick L."/>
            <person name="Hass B."/>
            <person name="Bruggner R."/>
            <person name="Lawson D."/>
            <person name="Bidwell S."/>
            <person name="Joardar V."/>
            <person name="Caler E."/>
            <person name="Walenz B."/>
            <person name="Inman J."/>
            <person name="Schobel S."/>
            <person name="Galinsky K."/>
            <person name="Amedeo P."/>
            <person name="Strausberg R."/>
        </authorList>
    </citation>
    <scope>NUCLEOTIDE SEQUENCE</scope>
    <source>
        <strain evidence="19">USDA</strain>
    </source>
</reference>
<comment type="cofactor">
    <cofactor evidence="1">
        <name>Mn(2+)</name>
        <dbReference type="ChEBI" id="CHEBI:29035"/>
    </cofactor>
</comment>
<dbReference type="GO" id="GO:0046872">
    <property type="term" value="F:metal ion binding"/>
    <property type="evidence" value="ECO:0007669"/>
    <property type="project" value="UniProtKB-KW"/>
</dbReference>
<comment type="similarity">
    <text evidence="5">Belongs to the Nudix hydrolase family.</text>
</comment>
<evidence type="ECO:0000256" key="14">
    <source>
        <dbReference type="ARBA" id="ARBA00022989"/>
    </source>
</evidence>
<reference evidence="20" key="3">
    <citation type="submission" date="2021-02" db="UniProtKB">
        <authorList>
            <consortium name="EnsemblMetazoa"/>
        </authorList>
    </citation>
    <scope>IDENTIFICATION</scope>
    <source>
        <strain evidence="20">USDA</strain>
    </source>
</reference>
<accession>E0VQL8</accession>
<keyword evidence="9" id="KW-0479">Metal-binding</keyword>
<dbReference type="Gene3D" id="3.90.79.10">
    <property type="entry name" value="Nucleoside Triphosphate Pyrophosphohydrolase"/>
    <property type="match status" value="1"/>
</dbReference>
<keyword evidence="13" id="KW-0735">Signal-anchor</keyword>
<protein>
    <submittedName>
        <fullName evidence="19">Nucleoside diphosphate-linked moiety X motif, putative</fullName>
    </submittedName>
</protein>
<evidence type="ECO:0000256" key="2">
    <source>
        <dbReference type="ARBA" id="ARBA00001946"/>
    </source>
</evidence>
<evidence type="ECO:0000256" key="6">
    <source>
        <dbReference type="ARBA" id="ARBA00007685"/>
    </source>
</evidence>
<keyword evidence="14 17" id="KW-1133">Transmembrane helix</keyword>
<comment type="subunit">
    <text evidence="7">Component of the oligosaccharyltransferase (OST) complex.</text>
</comment>
<dbReference type="EnsemblMetazoa" id="PHUM379780-RA">
    <property type="protein sequence ID" value="PHUM379780-PA"/>
    <property type="gene ID" value="PHUM379780"/>
</dbReference>
<dbReference type="GO" id="GO:0005789">
    <property type="term" value="C:endoplasmic reticulum membrane"/>
    <property type="evidence" value="ECO:0007669"/>
    <property type="project" value="UniProtKB-SubCell"/>
</dbReference>
<comment type="subcellular location">
    <subcellularLocation>
        <location evidence="4">Endoplasmic reticulum membrane</location>
        <topology evidence="4">Single-pass type III membrane protein</topology>
    </subcellularLocation>
</comment>
<keyword evidence="11" id="KW-0256">Endoplasmic reticulum</keyword>
<evidence type="ECO:0000256" key="12">
    <source>
        <dbReference type="ARBA" id="ARBA00022842"/>
    </source>
</evidence>
<comment type="function">
    <text evidence="3">Subunit of the oligosaccharyl transferase (OST) complex that catalyzes the initial transfer of a defined glycan (Glc(3)Man(9)GlcNAc(2) in eukaryotes) from the lipid carrier dolichol-pyrophosphate to an asparagine residue within an Asn-X-Ser/Thr consensus motif in nascent polypeptide chains, the first step in protein N-glycosylation. N-glycosylation occurs cotranslationally and the complex associates with the Sec61 complex at the channel-forming translocon complex that mediates protein translocation across the endoplasmic reticulum (ER). All subunits are required for a maximal enzyme activity.</text>
</comment>
<evidence type="ECO:0000256" key="7">
    <source>
        <dbReference type="ARBA" id="ARBA00011157"/>
    </source>
</evidence>
<keyword evidence="15 17" id="KW-0472">Membrane</keyword>
<evidence type="ECO:0000256" key="11">
    <source>
        <dbReference type="ARBA" id="ARBA00022824"/>
    </source>
</evidence>
<dbReference type="InterPro" id="IPR018943">
    <property type="entry name" value="Oligosaccaryltransferase"/>
</dbReference>
<evidence type="ECO:0000256" key="16">
    <source>
        <dbReference type="ARBA" id="ARBA00023211"/>
    </source>
</evidence>
<dbReference type="eggNOG" id="KOG3904">
    <property type="taxonomic scope" value="Eukaryota"/>
</dbReference>
<dbReference type="PANTHER" id="PTHR12318:SF0">
    <property type="entry name" value="ACYL-COENZYME A DIPHOSPHATASE NUDT19"/>
    <property type="match status" value="1"/>
</dbReference>
<feature type="transmembrane region" description="Helical" evidence="17">
    <location>
        <begin position="7"/>
        <end position="28"/>
    </location>
</feature>
<evidence type="ECO:0000256" key="4">
    <source>
        <dbReference type="ARBA" id="ARBA00004643"/>
    </source>
</evidence>
<dbReference type="GO" id="GO:0016818">
    <property type="term" value="F:hydrolase activity, acting on acid anhydrides, in phosphorus-containing anhydrides"/>
    <property type="evidence" value="ECO:0007669"/>
    <property type="project" value="InterPro"/>
</dbReference>
<keyword evidence="10" id="KW-0378">Hydrolase</keyword>
<evidence type="ECO:0000256" key="17">
    <source>
        <dbReference type="SAM" id="Phobius"/>
    </source>
</evidence>
<evidence type="ECO:0000313" key="20">
    <source>
        <dbReference type="EnsemblMetazoa" id="PHUM379780-PA"/>
    </source>
</evidence>
<evidence type="ECO:0000256" key="9">
    <source>
        <dbReference type="ARBA" id="ARBA00022723"/>
    </source>
</evidence>
<evidence type="ECO:0000256" key="1">
    <source>
        <dbReference type="ARBA" id="ARBA00001936"/>
    </source>
</evidence>